<keyword evidence="3" id="KW-1185">Reference proteome</keyword>
<dbReference type="AlphaFoldDB" id="A0A916WNM4"/>
<feature type="region of interest" description="Disordered" evidence="1">
    <location>
        <begin position="87"/>
        <end position="107"/>
    </location>
</feature>
<organism evidence="2 3">
    <name type="scientific">Flexivirga endophytica</name>
    <dbReference type="NCBI Taxonomy" id="1849103"/>
    <lineage>
        <taxon>Bacteria</taxon>
        <taxon>Bacillati</taxon>
        <taxon>Actinomycetota</taxon>
        <taxon>Actinomycetes</taxon>
        <taxon>Micrococcales</taxon>
        <taxon>Dermacoccaceae</taxon>
        <taxon>Flexivirga</taxon>
    </lineage>
</organism>
<name>A0A916WNM4_9MICO</name>
<reference evidence="2" key="2">
    <citation type="submission" date="2020-09" db="EMBL/GenBank/DDBJ databases">
        <authorList>
            <person name="Sun Q."/>
            <person name="Zhou Y."/>
        </authorList>
    </citation>
    <scope>NUCLEOTIDE SEQUENCE</scope>
    <source>
        <strain evidence="2">CGMCC 1.15085</strain>
    </source>
</reference>
<dbReference type="EMBL" id="BMHI01000001">
    <property type="protein sequence ID" value="GGB15161.1"/>
    <property type="molecule type" value="Genomic_DNA"/>
</dbReference>
<dbReference type="Proteomes" id="UP000636793">
    <property type="component" value="Unassembled WGS sequence"/>
</dbReference>
<gene>
    <name evidence="2" type="ORF">GCM10011492_01040</name>
</gene>
<protein>
    <submittedName>
        <fullName evidence="2">Uncharacterized protein</fullName>
    </submittedName>
</protein>
<sequence length="107" mass="11886">MGDDVDVATDEPDRQARDALALTADVEHLRPVELPLLRHRVSSSRSRHIAFMVNTICRKLQPVRIMPESACEMSELDLPKLRQPIRFGREEAASRTPLAGSRQGGAA</sequence>
<evidence type="ECO:0000256" key="1">
    <source>
        <dbReference type="SAM" id="MobiDB-lite"/>
    </source>
</evidence>
<accession>A0A916WNM4</accession>
<evidence type="ECO:0000313" key="2">
    <source>
        <dbReference type="EMBL" id="GGB15161.1"/>
    </source>
</evidence>
<reference evidence="2" key="1">
    <citation type="journal article" date="2014" name="Int. J. Syst. Evol. Microbiol.">
        <title>Complete genome sequence of Corynebacterium casei LMG S-19264T (=DSM 44701T), isolated from a smear-ripened cheese.</title>
        <authorList>
            <consortium name="US DOE Joint Genome Institute (JGI-PGF)"/>
            <person name="Walter F."/>
            <person name="Albersmeier A."/>
            <person name="Kalinowski J."/>
            <person name="Ruckert C."/>
        </authorList>
    </citation>
    <scope>NUCLEOTIDE SEQUENCE</scope>
    <source>
        <strain evidence="2">CGMCC 1.15085</strain>
    </source>
</reference>
<comment type="caution">
    <text evidence="2">The sequence shown here is derived from an EMBL/GenBank/DDBJ whole genome shotgun (WGS) entry which is preliminary data.</text>
</comment>
<proteinExistence type="predicted"/>
<evidence type="ECO:0000313" key="3">
    <source>
        <dbReference type="Proteomes" id="UP000636793"/>
    </source>
</evidence>